<organism evidence="1 2">
    <name type="scientific">Vibrio vulnificus</name>
    <dbReference type="NCBI Taxonomy" id="672"/>
    <lineage>
        <taxon>Bacteria</taxon>
        <taxon>Pseudomonadati</taxon>
        <taxon>Pseudomonadota</taxon>
        <taxon>Gammaproteobacteria</taxon>
        <taxon>Vibrionales</taxon>
        <taxon>Vibrionaceae</taxon>
        <taxon>Vibrio</taxon>
    </lineage>
</organism>
<protein>
    <recommendedName>
        <fullName evidence="3">RiboL-PSP-HEPN domain-containing protein</fullName>
    </recommendedName>
</protein>
<keyword evidence="2" id="KW-1185">Reference proteome</keyword>
<dbReference type="Proteomes" id="UP000054370">
    <property type="component" value="Unassembled WGS sequence"/>
</dbReference>
<evidence type="ECO:0000313" key="1">
    <source>
        <dbReference type="EMBL" id="PNM67718.1"/>
    </source>
</evidence>
<dbReference type="RefSeq" id="WP_039563491.1">
    <property type="nucleotide sequence ID" value="NZ_LOSH02000004.1"/>
</dbReference>
<accession>A0ABX4WVW9</accession>
<reference evidence="1" key="1">
    <citation type="submission" date="2017-12" db="EMBL/GenBank/DDBJ databases">
        <title>FDA dAtabase for Regulatory Grade micrObial Sequences (FDA-ARGOS): Supporting development and validation of Infectious Disease Dx tests.</title>
        <authorList>
            <person name="Hoffmann M."/>
            <person name="Allard M."/>
            <person name="Evans P."/>
            <person name="Brown E."/>
            <person name="Tallon L.J."/>
            <person name="Sadzewicz L."/>
            <person name="Sengamalay N."/>
            <person name="Ott S."/>
            <person name="Godinez A."/>
            <person name="Nagaraj S."/>
            <person name="Vavikolanu K."/>
            <person name="Aluvathingal J."/>
            <person name="Nadendla S."/>
            <person name="Hobson J."/>
            <person name="Sichtig H."/>
        </authorList>
    </citation>
    <scope>NUCLEOTIDE SEQUENCE [LARGE SCALE GENOMIC DNA]</scope>
    <source>
        <strain evidence="1">FDAARGOS_118</strain>
    </source>
</reference>
<name>A0ABX4WVW9_VIBVL</name>
<sequence length="228" mass="25766">MANTTLYQDLVARLSQLRSHLLPSEFDDLGNYDARTLDMVKGYMLLVHSEIEYYFESVCHKFVDLQVRKFRSNLEPNLCSMALLAYSKLEWDISRNEMDIPSIQSSRLNDTLQSIISKMAKEYNAIINGNHGVKEKNLVKLIAPTGTLHLFPDVDLANFDTLGANRGRLAHISNRHIGIQIDPQAQLNNLDNNILPSLSEFDERLVNIDNDLLQVNWATVTPGTLPAA</sequence>
<evidence type="ECO:0000313" key="2">
    <source>
        <dbReference type="Proteomes" id="UP000054370"/>
    </source>
</evidence>
<comment type="caution">
    <text evidence="1">The sequence shown here is derived from an EMBL/GenBank/DDBJ whole genome shotgun (WGS) entry which is preliminary data.</text>
</comment>
<dbReference type="EMBL" id="LOSH02000004">
    <property type="protein sequence ID" value="PNM67718.1"/>
    <property type="molecule type" value="Genomic_DNA"/>
</dbReference>
<proteinExistence type="predicted"/>
<evidence type="ECO:0008006" key="3">
    <source>
        <dbReference type="Google" id="ProtNLM"/>
    </source>
</evidence>
<gene>
    <name evidence="1" type="ORF">AL548_016445</name>
</gene>